<evidence type="ECO:0000256" key="2">
    <source>
        <dbReference type="ARBA" id="ARBA00006991"/>
    </source>
</evidence>
<reference evidence="11 12" key="1">
    <citation type="journal article" date="2019" name="Sci. Rep.">
        <title>Orb-weaving spider Araneus ventricosus genome elucidates the spidroin gene catalogue.</title>
        <authorList>
            <person name="Kono N."/>
            <person name="Nakamura H."/>
            <person name="Ohtoshi R."/>
            <person name="Moran D.A.P."/>
            <person name="Shinohara A."/>
            <person name="Yoshida Y."/>
            <person name="Fujiwara M."/>
            <person name="Mori M."/>
            <person name="Tomita M."/>
            <person name="Arakawa K."/>
        </authorList>
    </citation>
    <scope>NUCLEOTIDE SEQUENCE [LARGE SCALE GENOMIC DNA]</scope>
</reference>
<dbReference type="Pfam" id="PF13465">
    <property type="entry name" value="zf-H2C2_2"/>
    <property type="match status" value="1"/>
</dbReference>
<dbReference type="GO" id="GO:0008270">
    <property type="term" value="F:zinc ion binding"/>
    <property type="evidence" value="ECO:0007669"/>
    <property type="project" value="UniProtKB-KW"/>
</dbReference>
<evidence type="ECO:0000256" key="4">
    <source>
        <dbReference type="ARBA" id="ARBA00022737"/>
    </source>
</evidence>
<dbReference type="FunFam" id="3.30.160.60:FF:000688">
    <property type="entry name" value="zinc finger protein 197 isoform X1"/>
    <property type="match status" value="1"/>
</dbReference>
<dbReference type="Gene3D" id="3.30.160.60">
    <property type="entry name" value="Classic Zinc Finger"/>
    <property type="match status" value="4"/>
</dbReference>
<comment type="subcellular location">
    <subcellularLocation>
        <location evidence="1">Nucleus</location>
    </subcellularLocation>
</comment>
<dbReference type="Pfam" id="PF00096">
    <property type="entry name" value="zf-C2H2"/>
    <property type="match status" value="1"/>
</dbReference>
<dbReference type="FunFam" id="3.30.160.60:FF:001158">
    <property type="entry name" value="zinc finger protein 22"/>
    <property type="match status" value="1"/>
</dbReference>
<feature type="domain" description="C2H2-type" evidence="10">
    <location>
        <begin position="148"/>
        <end position="174"/>
    </location>
</feature>
<evidence type="ECO:0000256" key="7">
    <source>
        <dbReference type="ARBA" id="ARBA00023125"/>
    </source>
</evidence>
<keyword evidence="7" id="KW-0238">DNA-binding</keyword>
<dbReference type="PROSITE" id="PS00028">
    <property type="entry name" value="ZINC_FINGER_C2H2_1"/>
    <property type="match status" value="3"/>
</dbReference>
<keyword evidence="8" id="KW-0539">Nucleus</keyword>
<protein>
    <submittedName>
        <fullName evidence="11">Zinc finger and SCAN domain-containing protein 32</fullName>
    </submittedName>
</protein>
<dbReference type="FunFam" id="3.30.160.60:FF:001627">
    <property type="entry name" value="Zinc finger protein 655"/>
    <property type="match status" value="1"/>
</dbReference>
<dbReference type="EMBL" id="BGPR01016250">
    <property type="protein sequence ID" value="GBN72369.1"/>
    <property type="molecule type" value="Genomic_DNA"/>
</dbReference>
<evidence type="ECO:0000256" key="3">
    <source>
        <dbReference type="ARBA" id="ARBA00022723"/>
    </source>
</evidence>
<dbReference type="OrthoDB" id="6437202at2759"/>
<evidence type="ECO:0000256" key="9">
    <source>
        <dbReference type="PROSITE-ProRule" id="PRU00042"/>
    </source>
</evidence>
<feature type="domain" description="C2H2-type" evidence="10">
    <location>
        <begin position="120"/>
        <end position="147"/>
    </location>
</feature>
<feature type="domain" description="C2H2-type" evidence="10">
    <location>
        <begin position="64"/>
        <end position="91"/>
    </location>
</feature>
<dbReference type="InterPro" id="IPR036236">
    <property type="entry name" value="Znf_C2H2_sf"/>
</dbReference>
<dbReference type="PANTHER" id="PTHR23235">
    <property type="entry name" value="KRUEPPEL-LIKE TRANSCRIPTION FACTOR"/>
    <property type="match status" value="1"/>
</dbReference>
<organism evidence="11 12">
    <name type="scientific">Araneus ventricosus</name>
    <name type="common">Orbweaver spider</name>
    <name type="synonym">Epeira ventricosa</name>
    <dbReference type="NCBI Taxonomy" id="182803"/>
    <lineage>
        <taxon>Eukaryota</taxon>
        <taxon>Metazoa</taxon>
        <taxon>Ecdysozoa</taxon>
        <taxon>Arthropoda</taxon>
        <taxon>Chelicerata</taxon>
        <taxon>Arachnida</taxon>
        <taxon>Araneae</taxon>
        <taxon>Araneomorphae</taxon>
        <taxon>Entelegynae</taxon>
        <taxon>Araneoidea</taxon>
        <taxon>Araneidae</taxon>
        <taxon>Araneus</taxon>
    </lineage>
</organism>
<sequence>MSENNQEEAQHQSISEIVSKVINNRSNDFSDNAVSLSSMSDADPITGPSRLNVEAQIRSEYGNFICPEYGKSFKCKSHLVEHYRTHTGEKPFPCDKCDKCFSTKSNLTTHLRTHTSEKPYSCDQCDKSFSQKCSLDRHSRTHTGERPYKCPMCEKAFKTNSNRNDHCKNVHNKK</sequence>
<evidence type="ECO:0000256" key="6">
    <source>
        <dbReference type="ARBA" id="ARBA00022833"/>
    </source>
</evidence>
<evidence type="ECO:0000313" key="12">
    <source>
        <dbReference type="Proteomes" id="UP000499080"/>
    </source>
</evidence>
<evidence type="ECO:0000256" key="8">
    <source>
        <dbReference type="ARBA" id="ARBA00023242"/>
    </source>
</evidence>
<evidence type="ECO:0000256" key="5">
    <source>
        <dbReference type="ARBA" id="ARBA00022771"/>
    </source>
</evidence>
<keyword evidence="4" id="KW-0677">Repeat</keyword>
<dbReference type="AlphaFoldDB" id="A0A4Y2RAS2"/>
<dbReference type="InterPro" id="IPR013087">
    <property type="entry name" value="Znf_C2H2_type"/>
</dbReference>
<evidence type="ECO:0000256" key="1">
    <source>
        <dbReference type="ARBA" id="ARBA00004123"/>
    </source>
</evidence>
<evidence type="ECO:0000313" key="11">
    <source>
        <dbReference type="EMBL" id="GBN72369.1"/>
    </source>
</evidence>
<dbReference type="PROSITE" id="PS50157">
    <property type="entry name" value="ZINC_FINGER_C2H2_2"/>
    <property type="match status" value="4"/>
</dbReference>
<dbReference type="GO" id="GO:0000981">
    <property type="term" value="F:DNA-binding transcription factor activity, RNA polymerase II-specific"/>
    <property type="evidence" value="ECO:0007669"/>
    <property type="project" value="TreeGrafter"/>
</dbReference>
<keyword evidence="12" id="KW-1185">Reference proteome</keyword>
<dbReference type="SUPFAM" id="SSF57667">
    <property type="entry name" value="beta-beta-alpha zinc fingers"/>
    <property type="match status" value="2"/>
</dbReference>
<feature type="domain" description="C2H2-type" evidence="10">
    <location>
        <begin position="92"/>
        <end position="119"/>
    </location>
</feature>
<keyword evidence="6" id="KW-0862">Zinc</keyword>
<keyword evidence="5 9" id="KW-0863">Zinc-finger</keyword>
<proteinExistence type="inferred from homology"/>
<dbReference type="FunFam" id="3.30.160.60:FF:001450">
    <property type="entry name" value="zinc finger protein 774"/>
    <property type="match status" value="1"/>
</dbReference>
<dbReference type="SMART" id="SM00355">
    <property type="entry name" value="ZnF_C2H2"/>
    <property type="match status" value="4"/>
</dbReference>
<name>A0A4Y2RAS2_ARAVE</name>
<gene>
    <name evidence="11" type="primary">ZSCAN32_1</name>
    <name evidence="11" type="ORF">AVEN_49281_1</name>
</gene>
<dbReference type="GO" id="GO:0000978">
    <property type="term" value="F:RNA polymerase II cis-regulatory region sequence-specific DNA binding"/>
    <property type="evidence" value="ECO:0007669"/>
    <property type="project" value="TreeGrafter"/>
</dbReference>
<dbReference type="GO" id="GO:0005634">
    <property type="term" value="C:nucleus"/>
    <property type="evidence" value="ECO:0007669"/>
    <property type="project" value="UniProtKB-SubCell"/>
</dbReference>
<keyword evidence="3" id="KW-0479">Metal-binding</keyword>
<evidence type="ECO:0000259" key="10">
    <source>
        <dbReference type="PROSITE" id="PS50157"/>
    </source>
</evidence>
<accession>A0A4Y2RAS2</accession>
<dbReference type="PANTHER" id="PTHR23235:SF120">
    <property type="entry name" value="KRUPPEL-LIKE FACTOR 15"/>
    <property type="match status" value="1"/>
</dbReference>
<comment type="caution">
    <text evidence="11">The sequence shown here is derived from an EMBL/GenBank/DDBJ whole genome shotgun (WGS) entry which is preliminary data.</text>
</comment>
<dbReference type="Proteomes" id="UP000499080">
    <property type="component" value="Unassembled WGS sequence"/>
</dbReference>
<comment type="similarity">
    <text evidence="2">Belongs to the krueppel C2H2-type zinc-finger protein family.</text>
</comment>